<reference evidence="3 4" key="1">
    <citation type="submission" date="2019-06" db="EMBL/GenBank/DDBJ databases">
        <title>Sequencing the genomes of 1000 actinobacteria strains.</title>
        <authorList>
            <person name="Klenk H.-P."/>
        </authorList>
    </citation>
    <scope>NUCLEOTIDE SEQUENCE [LARGE SCALE GENOMIC DNA]</scope>
    <source>
        <strain evidence="3 4">DSM 45015</strain>
    </source>
</reference>
<name>A0A543NKQ4_9ACTN</name>
<sequence length="212" mass="21510">MLAALTGTGLSAAAGINAYIPLLLLGALARFTDLVQLGSGWQWLEHPAALGTVGALLTVEFAADKVPVADSVNDAVQTFVRPTSGGVTFGAGASSVALEDMATAGDAVSGDGSFGSVAAGVVIALALHAVKSLARPLINTATLGSGGAVASLVEDASSLSLAVLAILVPIAILLFVPVFVFLVWWLLRLRGKRKRARANRNRVPTGPGPHQP</sequence>
<dbReference type="InterPro" id="IPR025196">
    <property type="entry name" value="DUF4126"/>
</dbReference>
<keyword evidence="1" id="KW-0812">Transmembrane</keyword>
<feature type="domain" description="DUF4126" evidence="2">
    <location>
        <begin position="5"/>
        <end position="188"/>
    </location>
</feature>
<organism evidence="3 4">
    <name type="scientific">Haloactinospora alba</name>
    <dbReference type="NCBI Taxonomy" id="405555"/>
    <lineage>
        <taxon>Bacteria</taxon>
        <taxon>Bacillati</taxon>
        <taxon>Actinomycetota</taxon>
        <taxon>Actinomycetes</taxon>
        <taxon>Streptosporangiales</taxon>
        <taxon>Nocardiopsidaceae</taxon>
        <taxon>Haloactinospora</taxon>
    </lineage>
</organism>
<dbReference type="OrthoDB" id="161516at2"/>
<evidence type="ECO:0000313" key="4">
    <source>
        <dbReference type="Proteomes" id="UP000317422"/>
    </source>
</evidence>
<comment type="caution">
    <text evidence="3">The sequence shown here is derived from an EMBL/GenBank/DDBJ whole genome shotgun (WGS) entry which is preliminary data.</text>
</comment>
<dbReference type="EMBL" id="VFQC01000001">
    <property type="protein sequence ID" value="TQN32428.1"/>
    <property type="molecule type" value="Genomic_DNA"/>
</dbReference>
<evidence type="ECO:0000313" key="3">
    <source>
        <dbReference type="EMBL" id="TQN32428.1"/>
    </source>
</evidence>
<dbReference type="Proteomes" id="UP000317422">
    <property type="component" value="Unassembled WGS sequence"/>
</dbReference>
<keyword evidence="1" id="KW-1133">Transmembrane helix</keyword>
<feature type="transmembrane region" description="Helical" evidence="1">
    <location>
        <begin position="159"/>
        <end position="187"/>
    </location>
</feature>
<proteinExistence type="predicted"/>
<protein>
    <submittedName>
        <fullName evidence="3">Uncharacterized protein DUF4126</fullName>
    </submittedName>
</protein>
<keyword evidence="1" id="KW-0472">Membrane</keyword>
<evidence type="ECO:0000256" key="1">
    <source>
        <dbReference type="SAM" id="Phobius"/>
    </source>
</evidence>
<dbReference type="Pfam" id="PF13548">
    <property type="entry name" value="DUF4126"/>
    <property type="match status" value="1"/>
</dbReference>
<gene>
    <name evidence="3" type="ORF">FHX37_2385</name>
</gene>
<evidence type="ECO:0000259" key="2">
    <source>
        <dbReference type="Pfam" id="PF13548"/>
    </source>
</evidence>
<dbReference type="AlphaFoldDB" id="A0A543NKQ4"/>
<keyword evidence="4" id="KW-1185">Reference proteome</keyword>
<accession>A0A543NKQ4</accession>
<dbReference type="RefSeq" id="WP_141923924.1">
    <property type="nucleotide sequence ID" value="NZ_VFQC01000001.1"/>
</dbReference>